<dbReference type="SMART" id="SM00228">
    <property type="entry name" value="PDZ"/>
    <property type="match status" value="1"/>
</dbReference>
<evidence type="ECO:0000256" key="1">
    <source>
        <dbReference type="ARBA" id="ARBA00010541"/>
    </source>
</evidence>
<name>A0A5S9F338_UABAM</name>
<evidence type="ECO:0000313" key="7">
    <source>
        <dbReference type="Proteomes" id="UP000326354"/>
    </source>
</evidence>
<dbReference type="SUPFAM" id="SSF50156">
    <property type="entry name" value="PDZ domain-like"/>
    <property type="match status" value="1"/>
</dbReference>
<dbReference type="InterPro" id="IPR009003">
    <property type="entry name" value="Peptidase_S1_PA"/>
</dbReference>
<reference evidence="6 7" key="1">
    <citation type="submission" date="2019-08" db="EMBL/GenBank/DDBJ databases">
        <title>Complete genome sequence of Candidatus Uab amorphum.</title>
        <authorList>
            <person name="Shiratori T."/>
            <person name="Suzuki S."/>
            <person name="Kakizawa Y."/>
            <person name="Ishida K."/>
        </authorList>
    </citation>
    <scope>NUCLEOTIDE SEQUENCE [LARGE SCALE GENOMIC DNA]</scope>
    <source>
        <strain evidence="6 7">SRT547</strain>
    </source>
</reference>
<evidence type="ECO:0000256" key="2">
    <source>
        <dbReference type="ARBA" id="ARBA00022670"/>
    </source>
</evidence>
<dbReference type="Pfam" id="PF13180">
    <property type="entry name" value="PDZ_2"/>
    <property type="match status" value="1"/>
</dbReference>
<dbReference type="PRINTS" id="PR00834">
    <property type="entry name" value="PROTEASES2C"/>
</dbReference>
<evidence type="ECO:0000259" key="5">
    <source>
        <dbReference type="SMART" id="SM00228"/>
    </source>
</evidence>
<dbReference type="Pfam" id="PF13365">
    <property type="entry name" value="Trypsin_2"/>
    <property type="match status" value="2"/>
</dbReference>
<gene>
    <name evidence="6" type="ORF">UABAM_02694</name>
</gene>
<keyword evidence="2 6" id="KW-0645">Protease</keyword>
<keyword evidence="3" id="KW-0378">Hydrolase</keyword>
<organism evidence="6 7">
    <name type="scientific">Uabimicrobium amorphum</name>
    <dbReference type="NCBI Taxonomy" id="2596890"/>
    <lineage>
        <taxon>Bacteria</taxon>
        <taxon>Pseudomonadati</taxon>
        <taxon>Planctomycetota</taxon>
        <taxon>Candidatus Uabimicrobiia</taxon>
        <taxon>Candidatus Uabimicrobiales</taxon>
        <taxon>Candidatus Uabimicrobiaceae</taxon>
        <taxon>Candidatus Uabimicrobium</taxon>
    </lineage>
</organism>
<dbReference type="Gene3D" id="2.30.42.10">
    <property type="match status" value="1"/>
</dbReference>
<feature type="signal peptide" evidence="4">
    <location>
        <begin position="1"/>
        <end position="21"/>
    </location>
</feature>
<dbReference type="KEGG" id="uam:UABAM_02694"/>
<keyword evidence="7" id="KW-1185">Reference proteome</keyword>
<dbReference type="AlphaFoldDB" id="A0A5S9F338"/>
<dbReference type="PANTHER" id="PTHR22939:SF129">
    <property type="entry name" value="SERINE PROTEASE HTRA2, MITOCHONDRIAL"/>
    <property type="match status" value="1"/>
</dbReference>
<dbReference type="RefSeq" id="WP_151968495.1">
    <property type="nucleotide sequence ID" value="NZ_AP019860.1"/>
</dbReference>
<dbReference type="OrthoDB" id="248175at2"/>
<accession>A0A5S9F338</accession>
<comment type="similarity">
    <text evidence="1">Belongs to the peptidase S1C family.</text>
</comment>
<evidence type="ECO:0000313" key="6">
    <source>
        <dbReference type="EMBL" id="BBM84335.1"/>
    </source>
</evidence>
<dbReference type="InterPro" id="IPR001940">
    <property type="entry name" value="Peptidase_S1C"/>
</dbReference>
<feature type="domain" description="PDZ" evidence="5">
    <location>
        <begin position="470"/>
        <end position="546"/>
    </location>
</feature>
<proteinExistence type="inferred from homology"/>
<dbReference type="InterPro" id="IPR001478">
    <property type="entry name" value="PDZ"/>
</dbReference>
<evidence type="ECO:0000256" key="4">
    <source>
        <dbReference type="SAM" id="SignalP"/>
    </source>
</evidence>
<dbReference type="InterPro" id="IPR036034">
    <property type="entry name" value="PDZ_sf"/>
</dbReference>
<dbReference type="PANTHER" id="PTHR22939">
    <property type="entry name" value="SERINE PROTEASE FAMILY S1C HTRA-RELATED"/>
    <property type="match status" value="1"/>
</dbReference>
<dbReference type="Proteomes" id="UP000326354">
    <property type="component" value="Chromosome"/>
</dbReference>
<feature type="chain" id="PRO_5024985577" evidence="4">
    <location>
        <begin position="22"/>
        <end position="560"/>
    </location>
</feature>
<dbReference type="GO" id="GO:0004252">
    <property type="term" value="F:serine-type endopeptidase activity"/>
    <property type="evidence" value="ECO:0007669"/>
    <property type="project" value="InterPro"/>
</dbReference>
<dbReference type="GO" id="GO:0006508">
    <property type="term" value="P:proteolysis"/>
    <property type="evidence" value="ECO:0007669"/>
    <property type="project" value="UniProtKB-KW"/>
</dbReference>
<dbReference type="SUPFAM" id="SSF50494">
    <property type="entry name" value="Trypsin-like serine proteases"/>
    <property type="match status" value="2"/>
</dbReference>
<protein>
    <submittedName>
        <fullName evidence="6">Serine protease MucD</fullName>
    </submittedName>
</protein>
<dbReference type="Gene3D" id="2.40.10.120">
    <property type="match status" value="2"/>
</dbReference>
<sequence>MQRYILVFLCVLLLTSITAQHLTHEEVAAKVSPAVVGINCVLVDKQEGSRPNILNYYGTGVFISADGLLLTNLTVVPKIPYSVTLYLADGRIVSASCVDIYPEFEMTVLKADGTNFPYIPLADSAKASIGDSVYTFGNPFHSIENDTQVAASHGTVSGVYRVTNNVEEESQYNNLVIETNAALNPGSDGGPLTNHRGELLGILSLAMQKERRMGTAIPVHLMLENLMELSSFTLQPYEPDQTNEKRQIAQKGLTYAETIVSLQVVRKTGQQNAQRQRNRKAIIMQRPQSWATATVIENGEYILASAYQVTSDQGEGQVEKIIVHTAKDKVEAKIVSIHKPYDIALLRPETPIKCTQYFSFGSDKELRIGEWIGVCGKLQSSFSITCDIGIVSTLQRNLNLVQVYQTQAFINYANSGGPVINKEGKLLGIATHVYPNAVWGLNSGVSMFTGIDTIKSILPQLKKGSATQNPSLPFLGVSFWQDKKVPQGALISTVTANSAAHKAGVLPGDILISLDEVSVGEWADLVRLITSKKIGQKIEFEVIRENKKKKLTATLGKRPW</sequence>
<dbReference type="EMBL" id="AP019860">
    <property type="protein sequence ID" value="BBM84335.1"/>
    <property type="molecule type" value="Genomic_DNA"/>
</dbReference>
<evidence type="ECO:0000256" key="3">
    <source>
        <dbReference type="ARBA" id="ARBA00022801"/>
    </source>
</evidence>
<keyword evidence="4" id="KW-0732">Signal</keyword>